<dbReference type="PANTHER" id="PTHR28008:SF1">
    <property type="entry name" value="DOMAIN PROTEIN, PUTATIVE (AFU_ORTHOLOGUE AFUA_3G10980)-RELATED"/>
    <property type="match status" value="1"/>
</dbReference>
<keyword evidence="2" id="KW-0472">Membrane</keyword>
<accession>A0A5M8AJ46</accession>
<evidence type="ECO:0000313" key="5">
    <source>
        <dbReference type="Proteomes" id="UP000324324"/>
    </source>
</evidence>
<dbReference type="InterPro" id="IPR006976">
    <property type="entry name" value="VanZ-like"/>
</dbReference>
<feature type="transmembrane region" description="Helical" evidence="2">
    <location>
        <begin position="59"/>
        <end position="75"/>
    </location>
</feature>
<feature type="domain" description="VanZ-like" evidence="3">
    <location>
        <begin position="61"/>
        <end position="126"/>
    </location>
</feature>
<feature type="region of interest" description="Disordered" evidence="1">
    <location>
        <begin position="1"/>
        <end position="21"/>
    </location>
</feature>
<evidence type="ECO:0000256" key="1">
    <source>
        <dbReference type="SAM" id="MobiDB-lite"/>
    </source>
</evidence>
<dbReference type="NCBIfam" id="NF037970">
    <property type="entry name" value="vanZ_1"/>
    <property type="match status" value="1"/>
</dbReference>
<keyword evidence="2" id="KW-0812">Transmembrane</keyword>
<keyword evidence="5" id="KW-1185">Reference proteome</keyword>
<feature type="transmembrane region" description="Helical" evidence="2">
    <location>
        <begin position="110"/>
        <end position="131"/>
    </location>
</feature>
<reference evidence="4 5" key="1">
    <citation type="submission" date="2019-09" db="EMBL/GenBank/DDBJ databases">
        <title>Isolation of a novel species in the genus Cupriavidus from patients with sepsis using whole genome sequencing.</title>
        <authorList>
            <person name="Kweon O.J."/>
            <person name="Lee M.-K."/>
        </authorList>
    </citation>
    <scope>NUCLEOTIDE SEQUENCE [LARGE SCALE GENOMIC DNA]</scope>
    <source>
        <strain evidence="4 5">MKL-01</strain>
    </source>
</reference>
<evidence type="ECO:0000256" key="2">
    <source>
        <dbReference type="SAM" id="Phobius"/>
    </source>
</evidence>
<dbReference type="Proteomes" id="UP000324324">
    <property type="component" value="Unassembled WGS sequence"/>
</dbReference>
<organism evidence="4 5">
    <name type="scientific">Cupriavidus cauae</name>
    <dbReference type="NCBI Taxonomy" id="2608999"/>
    <lineage>
        <taxon>Bacteria</taxon>
        <taxon>Pseudomonadati</taxon>
        <taxon>Pseudomonadota</taxon>
        <taxon>Betaproteobacteria</taxon>
        <taxon>Burkholderiales</taxon>
        <taxon>Burkholderiaceae</taxon>
        <taxon>Cupriavidus</taxon>
    </lineage>
</organism>
<dbReference type="EMBL" id="VWRN01000036">
    <property type="protein sequence ID" value="KAA6122782.1"/>
    <property type="molecule type" value="Genomic_DNA"/>
</dbReference>
<dbReference type="Pfam" id="PF04892">
    <property type="entry name" value="VanZ"/>
    <property type="match status" value="1"/>
</dbReference>
<dbReference type="AlphaFoldDB" id="A0A5M8AJ46"/>
<keyword evidence="2" id="KW-1133">Transmembrane helix</keyword>
<protein>
    <submittedName>
        <fullName evidence="4">VanZ family protein</fullName>
    </submittedName>
</protein>
<comment type="caution">
    <text evidence="4">The sequence shown here is derived from an EMBL/GenBank/DDBJ whole genome shotgun (WGS) entry which is preliminary data.</text>
</comment>
<gene>
    <name evidence="4" type="ORF">F1599_14905</name>
</gene>
<evidence type="ECO:0000313" key="4">
    <source>
        <dbReference type="EMBL" id="KAA6122782.1"/>
    </source>
</evidence>
<name>A0A5M8AJ46_9BURK</name>
<dbReference type="PANTHER" id="PTHR28008">
    <property type="entry name" value="DOMAIN PROTEIN, PUTATIVE (AFU_ORTHOLOGUE AFUA_3G10980)-RELATED"/>
    <property type="match status" value="1"/>
</dbReference>
<evidence type="ECO:0000259" key="3">
    <source>
        <dbReference type="Pfam" id="PF04892"/>
    </source>
</evidence>
<proteinExistence type="predicted"/>
<sequence length="140" mass="15264">MPSGSSRPSSRRSSRPSPSLTIGPSQWRLAFWLCLCAVLTLALMPPTTPMPTTGWDKSNHLLAFATLGVLGWSAYPARPWAVPLGLLVYGGLIEWLQSMTPYRSADAIDILADALGLALGWLLHGLVRALMRRLRARRAA</sequence>